<name>A0A835Q2X5_VANPL</name>
<dbReference type="PANTHER" id="PTHR19854:SF1">
    <property type="entry name" value="GUANINE NUCLEOTIDE-BINDING PROTEIN SUBUNIT BETA-LIKE PROTEIN 1"/>
    <property type="match status" value="1"/>
</dbReference>
<organism evidence="4 5">
    <name type="scientific">Vanilla planifolia</name>
    <name type="common">Vanilla</name>
    <dbReference type="NCBI Taxonomy" id="51239"/>
    <lineage>
        <taxon>Eukaryota</taxon>
        <taxon>Viridiplantae</taxon>
        <taxon>Streptophyta</taxon>
        <taxon>Embryophyta</taxon>
        <taxon>Tracheophyta</taxon>
        <taxon>Spermatophyta</taxon>
        <taxon>Magnoliopsida</taxon>
        <taxon>Liliopsida</taxon>
        <taxon>Asparagales</taxon>
        <taxon>Orchidaceae</taxon>
        <taxon>Vanilloideae</taxon>
        <taxon>Vanilleae</taxon>
        <taxon>Vanilla</taxon>
    </lineage>
</organism>
<evidence type="ECO:0000256" key="3">
    <source>
        <dbReference type="PROSITE-ProRule" id="PRU00221"/>
    </source>
</evidence>
<dbReference type="EMBL" id="JADCNM010000011">
    <property type="protein sequence ID" value="KAG0462074.1"/>
    <property type="molecule type" value="Genomic_DNA"/>
</dbReference>
<dbReference type="PANTHER" id="PTHR19854">
    <property type="entry name" value="TRANSDUCIN BETA-LIKE 3"/>
    <property type="match status" value="1"/>
</dbReference>
<gene>
    <name evidence="4" type="ORF">HPP92_020550</name>
</gene>
<dbReference type="SUPFAM" id="SSF50978">
    <property type="entry name" value="WD40 repeat-like"/>
    <property type="match status" value="1"/>
</dbReference>
<dbReference type="InterPro" id="IPR036322">
    <property type="entry name" value="WD40_repeat_dom_sf"/>
</dbReference>
<dbReference type="SMART" id="SM00320">
    <property type="entry name" value="WD40"/>
    <property type="match status" value="3"/>
</dbReference>
<keyword evidence="1 3" id="KW-0853">WD repeat</keyword>
<dbReference type="OrthoDB" id="7668193at2759"/>
<proteinExistence type="predicted"/>
<keyword evidence="2" id="KW-0677">Repeat</keyword>
<dbReference type="Pfam" id="PF00400">
    <property type="entry name" value="WD40"/>
    <property type="match status" value="2"/>
</dbReference>
<dbReference type="PROSITE" id="PS50294">
    <property type="entry name" value="WD_REPEATS_REGION"/>
    <property type="match status" value="2"/>
</dbReference>
<evidence type="ECO:0000313" key="4">
    <source>
        <dbReference type="EMBL" id="KAG0462074.1"/>
    </source>
</evidence>
<accession>A0A835Q2X5</accession>
<feature type="repeat" description="WD" evidence="3">
    <location>
        <begin position="1"/>
        <end position="34"/>
    </location>
</feature>
<sequence length="492" mass="53593">MDASFHPSRPLLFTGASDGELRVWDTVQHRTLSSIWWVFVLGAWVSYSTPFQIIFVSPRAHGGASGVYCVATSPSIGDRVVSQGRDGLCKYWVLEEGGLCRKPLVTFRTSQYHFCKLSLVKSSSHAAQGLQSCSSCVTVDDSHSTAPEGEEPKVTVDQQDTIEGAHIEELSDQISDSLPSHGQKLMALAGEGSQVEIWDLNNAERIMCLPPTSTPSSIGGSIKQRGLCMAVQAFVPCESQGFLDILSGYEDGSMHFCDTRKLNAPLCSVKHHSEAVLSLTVDACCTGAISGAADNKVMVYTLDHGTGSCCIKKEITLERGGISGTDIRADCKIAATAGWDQVYLASVIMGKEITLRVRVYNYRKGTALAVLKYHSASCNAVSFSADCKLMVTSSEDTTAALWELYPRRRGELFGSHVTNAETILQELEKRRRERAHITASWLNRDGRLLTFGAISGQETAAATTFLGSFFLFHLFPSLLKPHFKFPPQTSAL</sequence>
<evidence type="ECO:0000313" key="5">
    <source>
        <dbReference type="Proteomes" id="UP000639772"/>
    </source>
</evidence>
<dbReference type="PROSITE" id="PS50082">
    <property type="entry name" value="WD_REPEATS_2"/>
    <property type="match status" value="2"/>
</dbReference>
<dbReference type="InterPro" id="IPR019775">
    <property type="entry name" value="WD40_repeat_CS"/>
</dbReference>
<dbReference type="Proteomes" id="UP000639772">
    <property type="component" value="Chromosome 11"/>
</dbReference>
<evidence type="ECO:0000256" key="2">
    <source>
        <dbReference type="ARBA" id="ARBA00022737"/>
    </source>
</evidence>
<dbReference type="Gene3D" id="2.130.10.10">
    <property type="entry name" value="YVTN repeat-like/Quinoprotein amine dehydrogenase"/>
    <property type="match status" value="2"/>
</dbReference>
<dbReference type="InterPro" id="IPR015943">
    <property type="entry name" value="WD40/YVTN_repeat-like_dom_sf"/>
</dbReference>
<comment type="caution">
    <text evidence="4">The sequence shown here is derived from an EMBL/GenBank/DDBJ whole genome shotgun (WGS) entry which is preliminary data.</text>
</comment>
<feature type="repeat" description="WD" evidence="3">
    <location>
        <begin position="371"/>
        <end position="404"/>
    </location>
</feature>
<dbReference type="PROSITE" id="PS00678">
    <property type="entry name" value="WD_REPEATS_1"/>
    <property type="match status" value="1"/>
</dbReference>
<protein>
    <submittedName>
        <fullName evidence="4">Uncharacterized protein</fullName>
    </submittedName>
</protein>
<dbReference type="InterPro" id="IPR001680">
    <property type="entry name" value="WD40_rpt"/>
</dbReference>
<reference evidence="4 5" key="1">
    <citation type="journal article" date="2020" name="Nat. Food">
        <title>A phased Vanilla planifolia genome enables genetic improvement of flavour and production.</title>
        <authorList>
            <person name="Hasing T."/>
            <person name="Tang H."/>
            <person name="Brym M."/>
            <person name="Khazi F."/>
            <person name="Huang T."/>
            <person name="Chambers A.H."/>
        </authorList>
    </citation>
    <scope>NUCLEOTIDE SEQUENCE [LARGE SCALE GENOMIC DNA]</scope>
    <source>
        <tissue evidence="4">Leaf</tissue>
    </source>
</reference>
<dbReference type="AlphaFoldDB" id="A0A835Q2X5"/>
<evidence type="ECO:0000256" key="1">
    <source>
        <dbReference type="ARBA" id="ARBA00022574"/>
    </source>
</evidence>